<dbReference type="PANTHER" id="PTHR22870">
    <property type="entry name" value="REGULATOR OF CHROMOSOME CONDENSATION"/>
    <property type="match status" value="1"/>
</dbReference>
<evidence type="ECO:0000313" key="2">
    <source>
        <dbReference type="EMBL" id="KAG9394940.1"/>
    </source>
</evidence>
<dbReference type="OrthoDB" id="5981550at2759"/>
<protein>
    <submittedName>
        <fullName evidence="2">Regulator of chromosome condensation (RCC1) repeat</fullName>
    </submittedName>
</protein>
<name>A0A8J6AXI4_9EUKA</name>
<organism evidence="2 3">
    <name type="scientific">Carpediemonas membranifera</name>
    <dbReference type="NCBI Taxonomy" id="201153"/>
    <lineage>
        <taxon>Eukaryota</taxon>
        <taxon>Metamonada</taxon>
        <taxon>Carpediemonas-like organisms</taxon>
        <taxon>Carpediemonas</taxon>
    </lineage>
</organism>
<keyword evidence="3" id="KW-1185">Reference proteome</keyword>
<dbReference type="EMBL" id="JAHDYR010000012">
    <property type="protein sequence ID" value="KAG9394940.1"/>
    <property type="molecule type" value="Genomic_DNA"/>
</dbReference>
<dbReference type="Proteomes" id="UP000717585">
    <property type="component" value="Unassembled WGS sequence"/>
</dbReference>
<dbReference type="SUPFAM" id="SSF50985">
    <property type="entry name" value="RCC1/BLIP-II"/>
    <property type="match status" value="1"/>
</dbReference>
<proteinExistence type="predicted"/>
<keyword evidence="1" id="KW-0677">Repeat</keyword>
<sequence length="600" mass="64120">MEMKNVASYRLENETSVMDCCGNLGGAKISETNPAVFEGSHNRADTDASTSNDNLFHHLCHLIGLSAAAAPLLKNSPGNVPALVQRAIREVVSAMMAQETQPVDSTALIDRLRSVSDSTLPFIHRSPSLARTRALLDKAQRHLGNSDQILVAGHESICTLPDQVLLVLLFMAAAEDGAAWFLSKKFLAVNTGPNERVVSLTTDHNDFITVGRRLLVSGDNSCSQRAWADPPDTSTHTPTHTPTLVRLPPVVYVEAFPVDGDTSCISVFAVTEGGVFAWGANPHAVLGLDCDMPVVPYPHRVEIGSSPAEARIVSVPSATFFSVGGVWSAAGLNTAGRLGVGSSDLEVTPPRRVDGLHPTTHAFQSFTDSSDSGVTFALTKSRATPVLACGSNQLGQLGVGGRVDLTVFSPVIFHRAVTIDEVDCVVVHGRLAVTIFFSDDRIFVCGHNPNRMIVPSDSEFITTPVEIPFPVDGAFFTRPSVLGAPWPAVVYAGRPPGHSAEEGHVMYVSHGATVEQFSTTRGPHEGWDRMVVPDAVNTVEFFGIGIFAVRVPGTNVWACSPVEGPGELRTIHGRLSMSQNNMRMVDEAKEEGLGDGKIVL</sequence>
<comment type="caution">
    <text evidence="2">The sequence shown here is derived from an EMBL/GenBank/DDBJ whole genome shotgun (WGS) entry which is preliminary data.</text>
</comment>
<evidence type="ECO:0000256" key="1">
    <source>
        <dbReference type="ARBA" id="ARBA00022737"/>
    </source>
</evidence>
<gene>
    <name evidence="2" type="ORF">J8273_0148</name>
</gene>
<dbReference type="InterPro" id="IPR051210">
    <property type="entry name" value="Ub_ligase/GEF_domain"/>
</dbReference>
<dbReference type="PANTHER" id="PTHR22870:SF408">
    <property type="entry name" value="OS09G0560450 PROTEIN"/>
    <property type="match status" value="1"/>
</dbReference>
<dbReference type="AlphaFoldDB" id="A0A8J6AXI4"/>
<dbReference type="Gene3D" id="2.130.10.30">
    <property type="entry name" value="Regulator of chromosome condensation 1/beta-lactamase-inhibitor protein II"/>
    <property type="match status" value="1"/>
</dbReference>
<accession>A0A8J6AXI4</accession>
<reference evidence="2" key="1">
    <citation type="submission" date="2021-05" db="EMBL/GenBank/DDBJ databases">
        <title>A free-living protist that lacks canonical eukaryotic 1 DNA replication and segregation systems.</title>
        <authorList>
            <person name="Salas-Leiva D.E."/>
            <person name="Tromer E.C."/>
            <person name="Curtis B.A."/>
            <person name="Jerlstrom-Hultqvist J."/>
            <person name="Kolisko M."/>
            <person name="Yi Z."/>
            <person name="Salas-Leiva J.S."/>
            <person name="Gallot-Lavallee L."/>
            <person name="Kops G.J.P.L."/>
            <person name="Archibald J.M."/>
            <person name="Simpson A.G.B."/>
            <person name="Roger A.J."/>
        </authorList>
    </citation>
    <scope>NUCLEOTIDE SEQUENCE</scope>
    <source>
        <strain evidence="2">BICM</strain>
    </source>
</reference>
<dbReference type="InterPro" id="IPR009091">
    <property type="entry name" value="RCC1/BLIP-II"/>
</dbReference>
<evidence type="ECO:0000313" key="3">
    <source>
        <dbReference type="Proteomes" id="UP000717585"/>
    </source>
</evidence>